<reference evidence="2" key="1">
    <citation type="submission" date="2018-05" db="EMBL/GenBank/DDBJ databases">
        <authorList>
            <person name="Lanie J.A."/>
            <person name="Ng W.-L."/>
            <person name="Kazmierczak K.M."/>
            <person name="Andrzejewski T.M."/>
            <person name="Davidsen T.M."/>
            <person name="Wayne K.J."/>
            <person name="Tettelin H."/>
            <person name="Glass J.I."/>
            <person name="Rusch D."/>
            <person name="Podicherti R."/>
            <person name="Tsui H.-C.T."/>
            <person name="Winkler M.E."/>
        </authorList>
    </citation>
    <scope>NUCLEOTIDE SEQUENCE</scope>
</reference>
<protein>
    <recommendedName>
        <fullName evidence="1">DJ-1/PfpI domain-containing protein</fullName>
    </recommendedName>
</protein>
<dbReference type="CDD" id="cd03133">
    <property type="entry name" value="GATase1_ES1"/>
    <property type="match status" value="1"/>
</dbReference>
<gene>
    <name evidence="2" type="ORF">METZ01_LOCUS243021</name>
</gene>
<dbReference type="NCBIfam" id="NF008747">
    <property type="entry name" value="PRK11780.1"/>
    <property type="match status" value="1"/>
</dbReference>
<dbReference type="InterPro" id="IPR029062">
    <property type="entry name" value="Class_I_gatase-like"/>
</dbReference>
<feature type="non-terminal residue" evidence="2">
    <location>
        <position position="201"/>
    </location>
</feature>
<name>A0A382HTB9_9ZZZZ</name>
<dbReference type="PIRSF" id="PIRSF006320">
    <property type="entry name" value="Elb2"/>
    <property type="match status" value="1"/>
</dbReference>
<dbReference type="InterPro" id="IPR026041">
    <property type="entry name" value="ElbB"/>
</dbReference>
<evidence type="ECO:0000259" key="1">
    <source>
        <dbReference type="Pfam" id="PF01965"/>
    </source>
</evidence>
<dbReference type="EMBL" id="UINC01063008">
    <property type="protein sequence ID" value="SVB90167.1"/>
    <property type="molecule type" value="Genomic_DNA"/>
</dbReference>
<accession>A0A382HTB9</accession>
<dbReference type="PANTHER" id="PTHR10224:SF12">
    <property type="entry name" value="GLYOXALASE ELBB"/>
    <property type="match status" value="1"/>
</dbReference>
<dbReference type="PANTHER" id="PTHR10224">
    <property type="entry name" value="ES1 PROTEIN HOMOLOG, MITOCHONDRIAL"/>
    <property type="match status" value="1"/>
</dbReference>
<dbReference type="Pfam" id="PF01965">
    <property type="entry name" value="DJ-1_PfpI"/>
    <property type="match status" value="1"/>
</dbReference>
<feature type="domain" description="DJ-1/PfpI" evidence="1">
    <location>
        <begin position="14"/>
        <end position="144"/>
    </location>
</feature>
<organism evidence="2">
    <name type="scientific">marine metagenome</name>
    <dbReference type="NCBI Taxonomy" id="408172"/>
    <lineage>
        <taxon>unclassified sequences</taxon>
        <taxon>metagenomes</taxon>
        <taxon>ecological metagenomes</taxon>
    </lineage>
</organism>
<sequence length="201" mass="21236">MPKVGVVLSGCGVNDGTEIHESVLTLLFLNRAGAEVQCMAPDVDQLHVINHLTGEEATGDTRNVLVESARIARGDIVDISTVKSGDLDALIFPGGFGAAKNLCDFAIKGADCIVNPEVLRLTKEMVSSKKPVGVICIAPALMAKVMENADVNVNVNLTIGTDEETASAIEEMGSTHVSCPVQEFVVDRENKIVSTPAYMLA</sequence>
<dbReference type="SUPFAM" id="SSF52317">
    <property type="entry name" value="Class I glutamine amidotransferase-like"/>
    <property type="match status" value="1"/>
</dbReference>
<dbReference type="Gene3D" id="3.40.50.880">
    <property type="match status" value="1"/>
</dbReference>
<proteinExistence type="predicted"/>
<evidence type="ECO:0000313" key="2">
    <source>
        <dbReference type="EMBL" id="SVB90167.1"/>
    </source>
</evidence>
<dbReference type="InterPro" id="IPR002818">
    <property type="entry name" value="DJ-1/PfpI"/>
</dbReference>
<dbReference type="AlphaFoldDB" id="A0A382HTB9"/>